<reference evidence="2 3" key="1">
    <citation type="journal article" date="2018" name="Syst. Appl. Microbiol.">
        <title>Pseudomonas gallaeciensis sp. nov., isolated from crude-oil-contaminated intertidal sand samples after the Prestige oil spill.</title>
        <authorList>
            <person name="Mulet M."/>
            <person name="Sanchez D."/>
            <person name="Rodriguez A.C."/>
            <person name="Nogales B."/>
            <person name="Bosch R."/>
            <person name="Busquets A."/>
            <person name="Gomila M."/>
            <person name="Lalucat J."/>
            <person name="Garcia-Valdes E."/>
        </authorList>
    </citation>
    <scope>NUCLEOTIDE SEQUENCE [LARGE SCALE GENOMIC DNA]</scope>
    <source>
        <strain evidence="2 3">V113</strain>
    </source>
</reference>
<evidence type="ECO:0000313" key="2">
    <source>
        <dbReference type="EMBL" id="RGP55271.1"/>
    </source>
</evidence>
<evidence type="ECO:0000313" key="3">
    <source>
        <dbReference type="Proteomes" id="UP000265411"/>
    </source>
</evidence>
<dbReference type="EMBL" id="LMAZ01000002">
    <property type="protein sequence ID" value="RGP55271.1"/>
    <property type="molecule type" value="Genomic_DNA"/>
</dbReference>
<evidence type="ECO:0000259" key="1">
    <source>
        <dbReference type="Pfam" id="PF04230"/>
    </source>
</evidence>
<proteinExistence type="predicted"/>
<comment type="caution">
    <text evidence="2">The sequence shown here is derived from an EMBL/GenBank/DDBJ whole genome shotgun (WGS) entry which is preliminary data.</text>
</comment>
<accession>A0A395R591</accession>
<dbReference type="Proteomes" id="UP000265411">
    <property type="component" value="Unassembled WGS sequence"/>
</dbReference>
<keyword evidence="3" id="KW-1185">Reference proteome</keyword>
<feature type="domain" description="Polysaccharide pyruvyl transferase" evidence="1">
    <location>
        <begin position="34"/>
        <end position="76"/>
    </location>
</feature>
<protein>
    <recommendedName>
        <fullName evidence="1">Polysaccharide pyruvyl transferase domain-containing protein</fullName>
    </recommendedName>
</protein>
<dbReference type="InterPro" id="IPR007345">
    <property type="entry name" value="Polysacch_pyruvyl_Trfase"/>
</dbReference>
<organism evidence="2 3">
    <name type="scientific">Pseudomonas abyssi</name>
    <dbReference type="NCBI Taxonomy" id="170540"/>
    <lineage>
        <taxon>Bacteria</taxon>
        <taxon>Pseudomonadati</taxon>
        <taxon>Pseudomonadota</taxon>
        <taxon>Gammaproteobacteria</taxon>
        <taxon>Pseudomonadales</taxon>
        <taxon>Pseudomonadaceae</taxon>
        <taxon>Pseudomonas</taxon>
    </lineage>
</organism>
<dbReference type="Pfam" id="PF04230">
    <property type="entry name" value="PS_pyruv_trans"/>
    <property type="match status" value="1"/>
</dbReference>
<gene>
    <name evidence="2" type="ORF">ASB58_09400</name>
</gene>
<name>A0A395R591_9PSED</name>
<dbReference type="AlphaFoldDB" id="A0A395R591"/>
<sequence length="143" mass="16019">MLEKFSSRVKELKEVLVSTPVVHAGAKTIKHADHQLLDIGPTEWLSLLHGASYIITNSFHGVAFAIKFKKNFTFIPHTITNLNNRQLTLLTAAGLTHRTLDDSESLTPDSTSDIDYELHENSINDYIQKSRDFLHSSIDLSAC</sequence>